<feature type="domain" description="N-acetyltransferase" evidence="1">
    <location>
        <begin position="19"/>
        <end position="154"/>
    </location>
</feature>
<proteinExistence type="predicted"/>
<reference evidence="2 3" key="1">
    <citation type="submission" date="2016-10" db="EMBL/GenBank/DDBJ databases">
        <authorList>
            <person name="de Groot N.N."/>
        </authorList>
    </citation>
    <scope>NUCLEOTIDE SEQUENCE [LARGE SCALE GENOMIC DNA]</scope>
    <source>
        <strain evidence="2 3">CGMCC 1.8925</strain>
    </source>
</reference>
<name>A0A1G5JDU3_9RHOB</name>
<gene>
    <name evidence="2" type="ORF">SAMN05660710_03121</name>
</gene>
<dbReference type="EMBL" id="FMVT01000012">
    <property type="protein sequence ID" value="SCY86101.1"/>
    <property type="molecule type" value="Genomic_DNA"/>
</dbReference>
<dbReference type="InterPro" id="IPR051531">
    <property type="entry name" value="N-acetyltransferase"/>
</dbReference>
<evidence type="ECO:0000313" key="3">
    <source>
        <dbReference type="Proteomes" id="UP000199502"/>
    </source>
</evidence>
<dbReference type="Proteomes" id="UP000199502">
    <property type="component" value="Unassembled WGS sequence"/>
</dbReference>
<keyword evidence="3" id="KW-1185">Reference proteome</keyword>
<dbReference type="AlphaFoldDB" id="A0A1G5JDU3"/>
<dbReference type="PANTHER" id="PTHR43792:SF1">
    <property type="entry name" value="N-ACETYLTRANSFERASE DOMAIN-CONTAINING PROTEIN"/>
    <property type="match status" value="1"/>
</dbReference>
<dbReference type="InterPro" id="IPR016181">
    <property type="entry name" value="Acyl_CoA_acyltransferase"/>
</dbReference>
<dbReference type="GO" id="GO:0016747">
    <property type="term" value="F:acyltransferase activity, transferring groups other than amino-acyl groups"/>
    <property type="evidence" value="ECO:0007669"/>
    <property type="project" value="InterPro"/>
</dbReference>
<dbReference type="Gene3D" id="3.40.630.30">
    <property type="match status" value="1"/>
</dbReference>
<keyword evidence="2" id="KW-0808">Transferase</keyword>
<evidence type="ECO:0000313" key="2">
    <source>
        <dbReference type="EMBL" id="SCY86101.1"/>
    </source>
</evidence>
<dbReference type="PANTHER" id="PTHR43792">
    <property type="entry name" value="GNAT FAMILY, PUTATIVE (AFU_ORTHOLOGUE AFUA_3G00765)-RELATED-RELATED"/>
    <property type="match status" value="1"/>
</dbReference>
<organism evidence="2 3">
    <name type="scientific">Paracoccus tibetensis</name>
    <dbReference type="NCBI Taxonomy" id="336292"/>
    <lineage>
        <taxon>Bacteria</taxon>
        <taxon>Pseudomonadati</taxon>
        <taxon>Pseudomonadota</taxon>
        <taxon>Alphaproteobacteria</taxon>
        <taxon>Rhodobacterales</taxon>
        <taxon>Paracoccaceae</taxon>
        <taxon>Paracoccus</taxon>
    </lineage>
</organism>
<dbReference type="Pfam" id="PF13302">
    <property type="entry name" value="Acetyltransf_3"/>
    <property type="match status" value="1"/>
</dbReference>
<protein>
    <submittedName>
        <fullName evidence="2">Protein N-acetyltransferase, RimJ/RimL family</fullName>
    </submittedName>
</protein>
<dbReference type="SUPFAM" id="SSF55729">
    <property type="entry name" value="Acyl-CoA N-acyltransferases (Nat)"/>
    <property type="match status" value="1"/>
</dbReference>
<dbReference type="RefSeq" id="WP_245686694.1">
    <property type="nucleotide sequence ID" value="NZ_FMVT01000012.1"/>
</dbReference>
<dbReference type="STRING" id="336292.SAMN05660710_03121"/>
<dbReference type="InterPro" id="IPR000182">
    <property type="entry name" value="GNAT_dom"/>
</dbReference>
<accession>A0A1G5JDU3</accession>
<evidence type="ECO:0000259" key="1">
    <source>
        <dbReference type="Pfam" id="PF13302"/>
    </source>
</evidence>
<sequence>MTVGLDRLAASVPVLETERLILRAPRLSDLDAITGFVTSDRAAFVGGPGKPWDGWTSLTSLIGHWMIRDFGWWMMEDRATGATVGRTGIGFHADWPEPELGWHIYAGFEGRGLAHEAALAARTHAHRVMGLGPVISLIHPHNTRSRRLAERMGATVESETVVRETPCLVYRHPVEVPA</sequence>